<evidence type="ECO:0000313" key="5">
    <source>
        <dbReference type="EMBL" id="QXM05395.1"/>
    </source>
</evidence>
<protein>
    <submittedName>
        <fullName evidence="5">NAD-dependent epimerase/dehydratase family protein</fullName>
    </submittedName>
</protein>
<keyword evidence="3" id="KW-0456">Lyase</keyword>
<name>A0ABX8RCE7_9CLOT</name>
<evidence type="ECO:0000256" key="1">
    <source>
        <dbReference type="ARBA" id="ARBA00001911"/>
    </source>
</evidence>
<organism evidence="5 6">
    <name type="scientific">Crassaminicella indica</name>
    <dbReference type="NCBI Taxonomy" id="2855394"/>
    <lineage>
        <taxon>Bacteria</taxon>
        <taxon>Bacillati</taxon>
        <taxon>Bacillota</taxon>
        <taxon>Clostridia</taxon>
        <taxon>Eubacteriales</taxon>
        <taxon>Clostridiaceae</taxon>
        <taxon>Crassaminicella</taxon>
    </lineage>
</organism>
<sequence>MKCLVTGAAGFVGSHLCTTLLEQGNEVWGLDDLSTGKKENLDHLNENACFHFKVGCISNENLLSELIKKVDIIYHLAAIVGVKRYVEDPVKVINVNVCYTSKLLEIAWKLGKKVVFTSTSEIYGKSEDIPFKVEGNRVYGPSTTNRWCYAVSKTADEHLCLGYAKRGLPIVILRYFNAYGPRADTSPYGGVITRFIYQALMGKPLTVHADGSQTRCFTYIDDIIKGTIEAGKRSEAEGKIFNLGNHREISILNLAHNILEISEIKGKIIFQPYEEFYGLSYEDIPRRSPDLSIAEQILDYFPIITLEEGLKKTLNWYKKRLCNQYSI</sequence>
<evidence type="ECO:0000256" key="3">
    <source>
        <dbReference type="ARBA" id="ARBA00023239"/>
    </source>
</evidence>
<dbReference type="RefSeq" id="WP_218282094.1">
    <property type="nucleotide sequence ID" value="NZ_CP078093.1"/>
</dbReference>
<dbReference type="InterPro" id="IPR044516">
    <property type="entry name" value="UXS-like"/>
</dbReference>
<keyword evidence="6" id="KW-1185">Reference proteome</keyword>
<dbReference type="Pfam" id="PF01370">
    <property type="entry name" value="Epimerase"/>
    <property type="match status" value="1"/>
</dbReference>
<feature type="domain" description="NAD-dependent epimerase/dehydratase" evidence="4">
    <location>
        <begin position="4"/>
        <end position="244"/>
    </location>
</feature>
<evidence type="ECO:0000256" key="2">
    <source>
        <dbReference type="ARBA" id="ARBA00023027"/>
    </source>
</evidence>
<dbReference type="EMBL" id="CP078093">
    <property type="protein sequence ID" value="QXM05395.1"/>
    <property type="molecule type" value="Genomic_DNA"/>
</dbReference>
<reference evidence="5" key="1">
    <citation type="submission" date="2021-07" db="EMBL/GenBank/DDBJ databases">
        <title>Complete genome sequence of Crassaminicella sp. 143-21, isolated from a deep-sea hydrothermal vent.</title>
        <authorList>
            <person name="Li X."/>
        </authorList>
    </citation>
    <scope>NUCLEOTIDE SEQUENCE</scope>
    <source>
        <strain evidence="5">143-21</strain>
    </source>
</reference>
<evidence type="ECO:0000313" key="6">
    <source>
        <dbReference type="Proteomes" id="UP000886818"/>
    </source>
</evidence>
<comment type="cofactor">
    <cofactor evidence="1">
        <name>NAD(+)</name>
        <dbReference type="ChEBI" id="CHEBI:57540"/>
    </cofactor>
</comment>
<keyword evidence="2" id="KW-0520">NAD</keyword>
<dbReference type="Proteomes" id="UP000886818">
    <property type="component" value="Chromosome"/>
</dbReference>
<proteinExistence type="predicted"/>
<dbReference type="PANTHER" id="PTHR43078">
    <property type="entry name" value="UDP-GLUCURONIC ACID DECARBOXYLASE-RELATED"/>
    <property type="match status" value="1"/>
</dbReference>
<dbReference type="InterPro" id="IPR001509">
    <property type="entry name" value="Epimerase_deHydtase"/>
</dbReference>
<accession>A0ABX8RCE7</accession>
<evidence type="ECO:0000259" key="4">
    <source>
        <dbReference type="Pfam" id="PF01370"/>
    </source>
</evidence>
<gene>
    <name evidence="5" type="ORF">KVH43_08340</name>
</gene>
<dbReference type="PANTHER" id="PTHR43078:SF6">
    <property type="entry name" value="UDP-GLUCURONIC ACID DECARBOXYLASE 1"/>
    <property type="match status" value="1"/>
</dbReference>